<gene>
    <name evidence="3" type="ORF">GS597_17420</name>
</gene>
<protein>
    <submittedName>
        <fullName evidence="3">YgcG family protein</fullName>
    </submittedName>
</protein>
<accession>A0A8K2A9P7</accession>
<keyword evidence="1" id="KW-0472">Membrane</keyword>
<evidence type="ECO:0000259" key="2">
    <source>
        <dbReference type="Pfam" id="PF04536"/>
    </source>
</evidence>
<feature type="domain" description="TPM" evidence="2">
    <location>
        <begin position="62"/>
        <end position="186"/>
    </location>
</feature>
<dbReference type="PANTHER" id="PTHR30373:SF2">
    <property type="entry name" value="UPF0603 PROTEIN YGCG"/>
    <property type="match status" value="1"/>
</dbReference>
<evidence type="ECO:0000313" key="3">
    <source>
        <dbReference type="EMBL" id="NCJ08255.1"/>
    </source>
</evidence>
<keyword evidence="4" id="KW-1185">Reference proteome</keyword>
<keyword evidence="1" id="KW-1133">Transmembrane helix</keyword>
<evidence type="ECO:0000313" key="4">
    <source>
        <dbReference type="Proteomes" id="UP000607397"/>
    </source>
</evidence>
<dbReference type="Proteomes" id="UP000607397">
    <property type="component" value="Unassembled WGS sequence"/>
</dbReference>
<comment type="caution">
    <text evidence="3">The sequence shown here is derived from an EMBL/GenBank/DDBJ whole genome shotgun (WGS) entry which is preliminary data.</text>
</comment>
<dbReference type="PANTHER" id="PTHR30373">
    <property type="entry name" value="UPF0603 PROTEIN YGCG"/>
    <property type="match status" value="1"/>
</dbReference>
<keyword evidence="1" id="KW-0812">Transmembrane</keyword>
<proteinExistence type="predicted"/>
<reference evidence="3" key="1">
    <citation type="submission" date="2019-12" db="EMBL/GenBank/DDBJ databases">
        <title>High-Quality draft genome sequences of three cyanobacteria isolated from the limestone walls of the Old Cathedral of Coimbra.</title>
        <authorList>
            <person name="Tiago I."/>
            <person name="Soares F."/>
            <person name="Portugal A."/>
        </authorList>
    </citation>
    <scope>NUCLEOTIDE SEQUENCE [LARGE SCALE GENOMIC DNA]</scope>
    <source>
        <strain evidence="3">C</strain>
    </source>
</reference>
<dbReference type="EMBL" id="WVIC01000045">
    <property type="protein sequence ID" value="NCJ08255.1"/>
    <property type="molecule type" value="Genomic_DNA"/>
</dbReference>
<organism evidence="3 4">
    <name type="scientific">Petrachloros mirabilis ULC683</name>
    <dbReference type="NCBI Taxonomy" id="2781853"/>
    <lineage>
        <taxon>Bacteria</taxon>
        <taxon>Bacillati</taxon>
        <taxon>Cyanobacteriota</taxon>
        <taxon>Cyanophyceae</taxon>
        <taxon>Synechococcales</taxon>
        <taxon>Petrachlorosaceae</taxon>
        <taxon>Petrachloros</taxon>
        <taxon>Petrachloros mirabilis</taxon>
    </lineage>
</organism>
<dbReference type="AlphaFoldDB" id="A0A8K2A9P7"/>
<feature type="transmembrane region" description="Helical" evidence="1">
    <location>
        <begin position="219"/>
        <end position="241"/>
    </location>
</feature>
<name>A0A8K2A9P7_9CYAN</name>
<dbReference type="NCBIfam" id="NF047379">
    <property type="entry name" value="photo_II_Psb32"/>
    <property type="match status" value="1"/>
</dbReference>
<sequence>MNSVNHPPKQPWLQFRWAARVKNNLLGMILVLIASLVLGIAPALATGLQDLPIVAAGTDTWVIDQGEVLSLLTESSLANKLSSLASETGQEVRMITTRRLDYGETPSSLSDELFAEWFPTPEAQANQTLLLLDTKTNTTAIRTGNQAKTLLPDDIADSIATETTLVPIRKGNYNQGLLDASNRLATVLSGQPDPGPPIIAAAKAESTFTSAEETDDRSATYIVVGLLILATVIPMVTYYMYQGS</sequence>
<dbReference type="Gene3D" id="3.10.310.50">
    <property type="match status" value="1"/>
</dbReference>
<evidence type="ECO:0000256" key="1">
    <source>
        <dbReference type="SAM" id="Phobius"/>
    </source>
</evidence>
<dbReference type="Pfam" id="PF04536">
    <property type="entry name" value="TPM_phosphatase"/>
    <property type="match status" value="1"/>
</dbReference>
<dbReference type="InterPro" id="IPR007621">
    <property type="entry name" value="TPM_dom"/>
</dbReference>